<dbReference type="EMBL" id="AZHC01000034">
    <property type="protein sequence ID" value="OAA36685.1"/>
    <property type="molecule type" value="Genomic_DNA"/>
</dbReference>
<feature type="signal peptide" evidence="2">
    <location>
        <begin position="1"/>
        <end position="17"/>
    </location>
</feature>
<dbReference type="PANTHER" id="PTHR15730:SF5">
    <property type="entry name" value="SI:CH211-210B2.2-RELATED"/>
    <property type="match status" value="1"/>
</dbReference>
<comment type="caution">
    <text evidence="4">The sequence shown here is derived from an EMBL/GenBank/DDBJ whole genome shotgun (WGS) entry which is preliminary data.</text>
</comment>
<dbReference type="SMART" id="SM01276">
    <property type="entry name" value="M60-like"/>
    <property type="match status" value="1"/>
</dbReference>
<feature type="region of interest" description="Disordered" evidence="1">
    <location>
        <begin position="32"/>
        <end position="67"/>
    </location>
</feature>
<organism evidence="4 5">
    <name type="scientific">Metarhizium rileyi (strain RCEF 4871)</name>
    <name type="common">Nomuraea rileyi</name>
    <dbReference type="NCBI Taxonomy" id="1649241"/>
    <lineage>
        <taxon>Eukaryota</taxon>
        <taxon>Fungi</taxon>
        <taxon>Dikarya</taxon>
        <taxon>Ascomycota</taxon>
        <taxon>Pezizomycotina</taxon>
        <taxon>Sordariomycetes</taxon>
        <taxon>Hypocreomycetidae</taxon>
        <taxon>Hypocreales</taxon>
        <taxon>Clavicipitaceae</taxon>
        <taxon>Metarhizium</taxon>
    </lineage>
</organism>
<evidence type="ECO:0000313" key="5">
    <source>
        <dbReference type="Proteomes" id="UP000243498"/>
    </source>
</evidence>
<name>A0A166S7L9_METRR</name>
<dbReference type="Proteomes" id="UP000243498">
    <property type="component" value="Unassembled WGS sequence"/>
</dbReference>
<evidence type="ECO:0000256" key="2">
    <source>
        <dbReference type="SAM" id="SignalP"/>
    </source>
</evidence>
<dbReference type="Gene3D" id="3.40.390.80">
    <property type="entry name" value="Peptidase M60, enhancin-like domain 2"/>
    <property type="match status" value="1"/>
</dbReference>
<reference evidence="4 5" key="1">
    <citation type="journal article" date="2016" name="Genome Biol. Evol.">
        <title>Divergent and convergent evolution of fungal pathogenicity.</title>
        <authorList>
            <person name="Shang Y."/>
            <person name="Xiao G."/>
            <person name="Zheng P."/>
            <person name="Cen K."/>
            <person name="Zhan S."/>
            <person name="Wang C."/>
        </authorList>
    </citation>
    <scope>NUCLEOTIDE SEQUENCE [LARGE SCALE GENOMIC DNA]</scope>
    <source>
        <strain evidence="4 5">RCEF 4871</strain>
    </source>
</reference>
<feature type="compositionally biased region" description="Basic residues" evidence="1">
    <location>
        <begin position="58"/>
        <end position="67"/>
    </location>
</feature>
<accession>A0A166S7L9</accession>
<dbReference type="AlphaFoldDB" id="A0A166S7L9"/>
<feature type="chain" id="PRO_5007879390" description="Peptidase M60 domain-containing protein" evidence="2">
    <location>
        <begin position="18"/>
        <end position="631"/>
    </location>
</feature>
<sequence length="631" mass="71003">MKLHLCTFASLAGFSLASLTSASSSALNSAAVRSEGGSSGNQQNVTFGYDKTTQPEKHRGKRRPTRKRVPIFHVSAQSTLITPGQTQTLTAWLMSGSEKYDRIVLESFDLAPQQLSITGADECAGFTPGSTQIRCEWTDLDKDSERLFHISLALGNGVPASRRNLEVPLNLTFFSLDPSTGQLKASAIVQKAVSWTIPYIQAEPSKFRQPREITVSAQPDAESERSRLRQFFRWTDFHPTGFYLNGDLPLDIIVSGVTATGPKPSILVGTPDLVDPNDPEKATEDYLSPFGPFDNGNHTITRETGGILYIRYAYDPDQQTKPDPVVITLVEGDAAQPFPLFREGITTNDEWRSILAQTTIPFAEHNGHTVIITSLAAAAAQYARHDQNKVLNIYRDIISAQDRISGLSSTAEDPRDRPSPLRPIVVQSNTKISANSWHYRAAFSWSSTPEMLSQEQLLRSWTMWHELGHQRQHVYTWSWDSLVEITVDIYSLAARRLPEVPRFYWESGFLEPKKVAAYFKLPLEQRDFEREDIEREVKLAMFEQLRLAFGGDGFYHQLHTISRATPLTNITTSADKKHFFMTQASNIFGRDLTGYFTAWGLRPEQRTIDEMNSHPKPTQDYTQVPIEFHKA</sequence>
<keyword evidence="2" id="KW-0732">Signal</keyword>
<dbReference type="Pfam" id="PF17291">
    <property type="entry name" value="M60-like_N"/>
    <property type="match status" value="1"/>
</dbReference>
<dbReference type="PANTHER" id="PTHR15730">
    <property type="entry name" value="EXPERIMENTAL AUTOIMMUNE PROSTATITIS ANTIGEN 2-RELATED"/>
    <property type="match status" value="1"/>
</dbReference>
<protein>
    <recommendedName>
        <fullName evidence="3">Peptidase M60 domain-containing protein</fullName>
    </recommendedName>
</protein>
<feature type="domain" description="Peptidase M60" evidence="3">
    <location>
        <begin position="235"/>
        <end position="550"/>
    </location>
</feature>
<proteinExistence type="predicted"/>
<gene>
    <name evidence="4" type="ORF">NOR_07485</name>
</gene>
<dbReference type="InterPro" id="IPR031161">
    <property type="entry name" value="Peptidase_M60_dom"/>
</dbReference>
<keyword evidence="5" id="KW-1185">Reference proteome</keyword>
<evidence type="ECO:0000256" key="1">
    <source>
        <dbReference type="SAM" id="MobiDB-lite"/>
    </source>
</evidence>
<dbReference type="Gene3D" id="1.10.390.30">
    <property type="entry name" value="Peptidase M60, enhancin-like domain 3"/>
    <property type="match status" value="1"/>
</dbReference>
<dbReference type="InterPro" id="IPR051244">
    <property type="entry name" value="TCAF"/>
</dbReference>
<evidence type="ECO:0000259" key="3">
    <source>
        <dbReference type="PROSITE" id="PS51723"/>
    </source>
</evidence>
<dbReference type="InterPro" id="IPR042279">
    <property type="entry name" value="Pep_M60_3"/>
</dbReference>
<dbReference type="PROSITE" id="PS51723">
    <property type="entry name" value="PEPTIDASE_M60"/>
    <property type="match status" value="1"/>
</dbReference>
<evidence type="ECO:0000313" key="4">
    <source>
        <dbReference type="EMBL" id="OAA36685.1"/>
    </source>
</evidence>
<dbReference type="InterPro" id="IPR035423">
    <property type="entry name" value="M60-like_N"/>
</dbReference>
<dbReference type="OrthoDB" id="4936424at2759"/>
<dbReference type="Pfam" id="PF13402">
    <property type="entry name" value="Peptidase_M60"/>
    <property type="match status" value="1"/>
</dbReference>
<dbReference type="Gene3D" id="2.60.120.1250">
    <property type="entry name" value="Peptidase M60, enhancin-like domain 1"/>
    <property type="match status" value="1"/>
</dbReference>